<dbReference type="AlphaFoldDB" id="A0A812J611"/>
<protein>
    <submittedName>
        <fullName evidence="2">Uncharacterized protein</fullName>
    </submittedName>
</protein>
<reference evidence="2" key="1">
    <citation type="submission" date="2021-02" db="EMBL/GenBank/DDBJ databases">
        <authorList>
            <person name="Dougan E. K."/>
            <person name="Rhodes N."/>
            <person name="Thang M."/>
            <person name="Chan C."/>
        </authorList>
    </citation>
    <scope>NUCLEOTIDE SEQUENCE</scope>
</reference>
<dbReference type="EMBL" id="CAJNJA010005730">
    <property type="protein sequence ID" value="CAE7197382.1"/>
    <property type="molecule type" value="Genomic_DNA"/>
</dbReference>
<evidence type="ECO:0000313" key="2">
    <source>
        <dbReference type="EMBL" id="CAE7197382.1"/>
    </source>
</evidence>
<evidence type="ECO:0000313" key="3">
    <source>
        <dbReference type="Proteomes" id="UP000601435"/>
    </source>
</evidence>
<evidence type="ECO:0000256" key="1">
    <source>
        <dbReference type="SAM" id="MobiDB-lite"/>
    </source>
</evidence>
<dbReference type="OrthoDB" id="439894at2759"/>
<comment type="caution">
    <text evidence="2">The sequence shown here is derived from an EMBL/GenBank/DDBJ whole genome shotgun (WGS) entry which is preliminary data.</text>
</comment>
<keyword evidence="3" id="KW-1185">Reference proteome</keyword>
<organism evidence="2 3">
    <name type="scientific">Symbiodinium necroappetens</name>
    <dbReference type="NCBI Taxonomy" id="1628268"/>
    <lineage>
        <taxon>Eukaryota</taxon>
        <taxon>Sar</taxon>
        <taxon>Alveolata</taxon>
        <taxon>Dinophyceae</taxon>
        <taxon>Suessiales</taxon>
        <taxon>Symbiodiniaceae</taxon>
        <taxon>Symbiodinium</taxon>
    </lineage>
</organism>
<dbReference type="Proteomes" id="UP000601435">
    <property type="component" value="Unassembled WGS sequence"/>
</dbReference>
<gene>
    <name evidence="2" type="ORF">SNEC2469_LOCUS1399</name>
</gene>
<accession>A0A812J611</accession>
<feature type="region of interest" description="Disordered" evidence="1">
    <location>
        <begin position="158"/>
        <end position="192"/>
    </location>
</feature>
<proteinExistence type="predicted"/>
<sequence length="252" mass="26747">MWAESLQECYESGLTQFFCPMDDDITLIPMSRNLLCKVCSIEAFVDSDPRAGVLTGRLHFGPNQRGGEADESLLWGYRLTFVDACGAELSEFGKVPKRTYPPAVCCDPWRYSFDLKSVAVPAGATAIQISPYKENWHLLGGASVGFVDLQVTSSTTTSQTTSFTNTTASTTTTSNSTVTGTTTTSMHSSTSYTTTRSATSVTTLSSSTVTTITVSATTTTATLTASRALLAKPDARSLGLGLLALALMLAPI</sequence>
<name>A0A812J611_9DINO</name>